<protein>
    <recommendedName>
        <fullName evidence="12">FAS1 domain-containing protein</fullName>
    </recommendedName>
</protein>
<comment type="function">
    <text evidence="9">May be a cell surface adhesion protein.</text>
</comment>
<dbReference type="InterPro" id="IPR045003">
    <property type="entry name" value="FLA_A"/>
</dbReference>
<evidence type="ECO:0000256" key="3">
    <source>
        <dbReference type="ARBA" id="ARBA00022475"/>
    </source>
</evidence>
<keyword evidence="8" id="KW-0325">Glycoprotein</keyword>
<dbReference type="Proteomes" id="UP001151287">
    <property type="component" value="Unassembled WGS sequence"/>
</dbReference>
<keyword evidence="5 11" id="KW-0732">Signal</keyword>
<dbReference type="PANTHER" id="PTHR32077">
    <property type="entry name" value="FASCICLIN-LIKE ARABINOGALACTAN PROTEIN"/>
    <property type="match status" value="1"/>
</dbReference>
<evidence type="ECO:0000256" key="1">
    <source>
        <dbReference type="ARBA" id="ARBA00004609"/>
    </source>
</evidence>
<name>A0A9Q0HMB2_9POAL</name>
<dbReference type="InterPro" id="IPR036378">
    <property type="entry name" value="FAS1_dom_sf"/>
</dbReference>
<keyword evidence="14" id="KW-1185">Reference proteome</keyword>
<gene>
    <name evidence="13" type="ORF">LUZ63_014950</name>
</gene>
<evidence type="ECO:0000256" key="8">
    <source>
        <dbReference type="ARBA" id="ARBA00023180"/>
    </source>
</evidence>
<dbReference type="Pfam" id="PF02469">
    <property type="entry name" value="Fasciclin"/>
    <property type="match status" value="1"/>
</dbReference>
<keyword evidence="4" id="KW-0449">Lipoprotein</keyword>
<feature type="region of interest" description="Disordered" evidence="10">
    <location>
        <begin position="31"/>
        <end position="56"/>
    </location>
</feature>
<evidence type="ECO:0000256" key="6">
    <source>
        <dbReference type="ARBA" id="ARBA00022974"/>
    </source>
</evidence>
<dbReference type="PANTHER" id="PTHR32077:SF42">
    <property type="entry name" value="OS02G0308800 PROTEIN"/>
    <property type="match status" value="1"/>
</dbReference>
<sequence length="271" mass="28704">MASIQIHPCLLFLVLILCPVLLAHAETAPAPAAPAPAAPAPAAATADAPSPVSESQSLEHILEKGMQYKTFLRVLKDTQVGAQVVNQMQDSITGLTVMAPTDNAFNSLKPGTLNKLTQQQQSELIMYHILPKYYSFVTFQTTSNPVPTQATSEEGTCTLNITSGSNQANISTGVIETTVSNTLYQDFPLAVYSVDKVLLPPDLFGPKSAKSHSATPTESNAKKNGTSALAPSSESEDDTNADTKSTSGAGLKGVKWGSLVGFLFMFILNLF</sequence>
<evidence type="ECO:0000256" key="2">
    <source>
        <dbReference type="ARBA" id="ARBA00007843"/>
    </source>
</evidence>
<dbReference type="GO" id="GO:0009834">
    <property type="term" value="P:plant-type secondary cell wall biogenesis"/>
    <property type="evidence" value="ECO:0007669"/>
    <property type="project" value="TreeGrafter"/>
</dbReference>
<evidence type="ECO:0000259" key="12">
    <source>
        <dbReference type="PROSITE" id="PS50213"/>
    </source>
</evidence>
<reference evidence="13" key="1">
    <citation type="journal article" date="2022" name="Cell">
        <title>Repeat-based holocentromeres influence genome architecture and karyotype evolution.</title>
        <authorList>
            <person name="Hofstatter P.G."/>
            <person name="Thangavel G."/>
            <person name="Lux T."/>
            <person name="Neumann P."/>
            <person name="Vondrak T."/>
            <person name="Novak P."/>
            <person name="Zhang M."/>
            <person name="Costa L."/>
            <person name="Castellani M."/>
            <person name="Scott A."/>
            <person name="Toegelov H."/>
            <person name="Fuchs J."/>
            <person name="Mata-Sucre Y."/>
            <person name="Dias Y."/>
            <person name="Vanzela A.L.L."/>
            <person name="Huettel B."/>
            <person name="Almeida C.C.S."/>
            <person name="Simkova H."/>
            <person name="Souza G."/>
            <person name="Pedrosa-Harand A."/>
            <person name="Macas J."/>
            <person name="Mayer K.F.X."/>
            <person name="Houben A."/>
            <person name="Marques A."/>
        </authorList>
    </citation>
    <scope>NUCLEOTIDE SEQUENCE</scope>
    <source>
        <strain evidence="13">RhyBre1mFocal</strain>
    </source>
</reference>
<keyword evidence="7" id="KW-0472">Membrane</keyword>
<comment type="subcellular location">
    <subcellularLocation>
        <location evidence="1">Cell membrane</location>
        <topology evidence="1">Lipid-anchor</topology>
        <topology evidence="1">GPI-anchor</topology>
    </subcellularLocation>
</comment>
<evidence type="ECO:0000256" key="9">
    <source>
        <dbReference type="ARBA" id="ARBA00024686"/>
    </source>
</evidence>
<proteinExistence type="inferred from homology"/>
<evidence type="ECO:0000313" key="13">
    <source>
        <dbReference type="EMBL" id="KAJ1690795.1"/>
    </source>
</evidence>
<comment type="similarity">
    <text evidence="2">Belongs to the fasciclin-like AGP family.</text>
</comment>
<feature type="compositionally biased region" description="Low complexity" evidence="10">
    <location>
        <begin position="40"/>
        <end position="51"/>
    </location>
</feature>
<keyword evidence="3" id="KW-1003">Cell membrane</keyword>
<dbReference type="SUPFAM" id="SSF82153">
    <property type="entry name" value="FAS1 domain"/>
    <property type="match status" value="1"/>
</dbReference>
<dbReference type="GO" id="GO:0005886">
    <property type="term" value="C:plasma membrane"/>
    <property type="evidence" value="ECO:0007669"/>
    <property type="project" value="UniProtKB-SubCell"/>
</dbReference>
<evidence type="ECO:0000256" key="11">
    <source>
        <dbReference type="SAM" id="SignalP"/>
    </source>
</evidence>
<feature type="chain" id="PRO_5040197272" description="FAS1 domain-containing protein" evidence="11">
    <location>
        <begin position="26"/>
        <end position="271"/>
    </location>
</feature>
<evidence type="ECO:0000256" key="10">
    <source>
        <dbReference type="SAM" id="MobiDB-lite"/>
    </source>
</evidence>
<dbReference type="InterPro" id="IPR000782">
    <property type="entry name" value="FAS1_domain"/>
</dbReference>
<dbReference type="EMBL" id="JAMQYH010000004">
    <property type="protein sequence ID" value="KAJ1690795.1"/>
    <property type="molecule type" value="Genomic_DNA"/>
</dbReference>
<keyword evidence="4" id="KW-0336">GPI-anchor</keyword>
<organism evidence="13 14">
    <name type="scientific">Rhynchospora breviuscula</name>
    <dbReference type="NCBI Taxonomy" id="2022672"/>
    <lineage>
        <taxon>Eukaryota</taxon>
        <taxon>Viridiplantae</taxon>
        <taxon>Streptophyta</taxon>
        <taxon>Embryophyta</taxon>
        <taxon>Tracheophyta</taxon>
        <taxon>Spermatophyta</taxon>
        <taxon>Magnoliopsida</taxon>
        <taxon>Liliopsida</taxon>
        <taxon>Poales</taxon>
        <taxon>Cyperaceae</taxon>
        <taxon>Cyperoideae</taxon>
        <taxon>Rhynchosporeae</taxon>
        <taxon>Rhynchospora</taxon>
    </lineage>
</organism>
<feature type="compositionally biased region" description="Polar residues" evidence="10">
    <location>
        <begin position="211"/>
        <end position="233"/>
    </location>
</feature>
<dbReference type="PROSITE" id="PS50213">
    <property type="entry name" value="FAS1"/>
    <property type="match status" value="1"/>
</dbReference>
<accession>A0A9Q0HMB2</accession>
<dbReference type="GO" id="GO:0098552">
    <property type="term" value="C:side of membrane"/>
    <property type="evidence" value="ECO:0007669"/>
    <property type="project" value="UniProtKB-KW"/>
</dbReference>
<dbReference type="FunFam" id="2.30.180.10:FF:000006">
    <property type="entry name" value="Fasciclin-like arabinogalactan protein 11"/>
    <property type="match status" value="1"/>
</dbReference>
<dbReference type="SMART" id="SM00554">
    <property type="entry name" value="FAS1"/>
    <property type="match status" value="1"/>
</dbReference>
<feature type="region of interest" description="Disordered" evidence="10">
    <location>
        <begin position="207"/>
        <end position="247"/>
    </location>
</feature>
<feature type="signal peptide" evidence="11">
    <location>
        <begin position="1"/>
        <end position="25"/>
    </location>
</feature>
<evidence type="ECO:0000313" key="14">
    <source>
        <dbReference type="Proteomes" id="UP001151287"/>
    </source>
</evidence>
<evidence type="ECO:0000256" key="4">
    <source>
        <dbReference type="ARBA" id="ARBA00022622"/>
    </source>
</evidence>
<evidence type="ECO:0000256" key="7">
    <source>
        <dbReference type="ARBA" id="ARBA00023136"/>
    </source>
</evidence>
<keyword evidence="6" id="KW-0654">Proteoglycan</keyword>
<feature type="domain" description="FAS1" evidence="12">
    <location>
        <begin position="55"/>
        <end position="198"/>
    </location>
</feature>
<dbReference type="Gene3D" id="2.30.180.10">
    <property type="entry name" value="FAS1 domain"/>
    <property type="match status" value="1"/>
</dbReference>
<evidence type="ECO:0000256" key="5">
    <source>
        <dbReference type="ARBA" id="ARBA00022729"/>
    </source>
</evidence>
<dbReference type="OrthoDB" id="286301at2759"/>
<comment type="caution">
    <text evidence="13">The sequence shown here is derived from an EMBL/GenBank/DDBJ whole genome shotgun (WGS) entry which is preliminary data.</text>
</comment>
<dbReference type="AlphaFoldDB" id="A0A9Q0HMB2"/>